<proteinExistence type="predicted"/>
<feature type="compositionally biased region" description="Low complexity" evidence="1">
    <location>
        <begin position="926"/>
        <end position="942"/>
    </location>
</feature>
<dbReference type="Proteomes" id="UP000188320">
    <property type="component" value="Unassembled WGS sequence"/>
</dbReference>
<name>A0A1R1PUS3_ZANCU</name>
<evidence type="ECO:0000313" key="2">
    <source>
        <dbReference type="EMBL" id="OMH84728.1"/>
    </source>
</evidence>
<organism evidence="2 3">
    <name type="scientific">Zancudomyces culisetae</name>
    <name type="common">Gut fungus</name>
    <name type="synonym">Smittium culisetae</name>
    <dbReference type="NCBI Taxonomy" id="1213189"/>
    <lineage>
        <taxon>Eukaryota</taxon>
        <taxon>Fungi</taxon>
        <taxon>Fungi incertae sedis</taxon>
        <taxon>Zoopagomycota</taxon>
        <taxon>Kickxellomycotina</taxon>
        <taxon>Harpellomycetes</taxon>
        <taxon>Harpellales</taxon>
        <taxon>Legeriomycetaceae</taxon>
        <taxon>Zancudomyces</taxon>
    </lineage>
</organism>
<sequence length="942" mass="99358">MSLGLTYSIPQYYIPGTNDQIVHSMNTPVDANGIAQPNPATNGVSKDSTFVGTSIPIPNASSETCQVNLKVTVVPEAPKNPSEPYSNVKSASQYTTTLVPVSQSQNESKSNNIYVVDGKNKTVAVLDQGEINQAIQDAIGETLTTQPDMNNSISPLSNNNSDSQVFYGTAIYPARPEENYAAESTITSTQVNAEYPTQDSQQTFVYSTSQYAYQKNIEMPSTNTVSEKGVKIVFNTTVPNTNSTIATPTQVTTEPEYQIPNATTVSSQGYIPNVLSIDTSSTSPSQETPIQNATVILVNGGRNNTTTTTNEPNTQVVATPNNHTYVSLNPNEFNQFMTGIQNIQNAKQHMSTEITQVTDTLNSTDIVPQGTNVVQVAKPYTSTVNQVTQGTSTLNITVVTKKEGIIIYRNEREYALPQQQIDYLRKQNAAIEIEQLQAANMLSIVPASFNYKLRLNLYIQPSDSSNSSANTPSLTGTEVVYIDPGSANSNNYLAEQYQVPVLITSDTETNDVTGPLSNLTVIISLNNEEILNESRTYFAPPNSDPNKYYGVNDPKIVIPIYGYKSAETGSESEALQKRQLLGQVASSLFSNYPNAPPPGSPNFQGVFTQNGNLVPVNPNNNNLSPQTNVNLHRLAELVSDAIVKSGATPGSTQGISSSAASSTNQQSLLSELLASTPTPESLQFNSLLLSLLTQLGISPGSSTTPSTPSTPINTSTTGTTNTSGLLSPSLSGQQLQQQSPSSQLVTNSGTFGQNMREPLDGISSSTFGSLTQPRATMRSGTGSGTEMATETNRAINGGSSSGIASIISGLGPVLGTEGMNMQTTNPLTPAINANGMDTITLTGSRPSTTNTGTGTGRPNAVIFLLKIKPKSTGGSGISSFNTNTNTSMNKNTNTGSMPILSLYPSITSPTGGSTGGGVSGSGTLGTTGTENISTTTGAANAM</sequence>
<comment type="caution">
    <text evidence="2">The sequence shown here is derived from an EMBL/GenBank/DDBJ whole genome shotgun (WGS) entry which is preliminary data.</text>
</comment>
<gene>
    <name evidence="2" type="ORF">AX774_g1736</name>
</gene>
<feature type="compositionally biased region" description="Low complexity" evidence="1">
    <location>
        <begin position="877"/>
        <end position="896"/>
    </location>
</feature>
<evidence type="ECO:0000256" key="1">
    <source>
        <dbReference type="SAM" id="MobiDB-lite"/>
    </source>
</evidence>
<feature type="region of interest" description="Disordered" evidence="1">
    <location>
        <begin position="908"/>
        <end position="942"/>
    </location>
</feature>
<evidence type="ECO:0000313" key="3">
    <source>
        <dbReference type="Proteomes" id="UP000188320"/>
    </source>
</evidence>
<feature type="region of interest" description="Disordered" evidence="1">
    <location>
        <begin position="874"/>
        <end position="896"/>
    </location>
</feature>
<dbReference type="AlphaFoldDB" id="A0A1R1PUS3"/>
<accession>A0A1R1PUS3</accession>
<feature type="compositionally biased region" description="Gly residues" evidence="1">
    <location>
        <begin position="912"/>
        <end position="925"/>
    </location>
</feature>
<feature type="compositionally biased region" description="Polar residues" evidence="1">
    <location>
        <begin position="762"/>
        <end position="794"/>
    </location>
</feature>
<dbReference type="EMBL" id="LSSK01000158">
    <property type="protein sequence ID" value="OMH84728.1"/>
    <property type="molecule type" value="Genomic_DNA"/>
</dbReference>
<feature type="region of interest" description="Disordered" evidence="1">
    <location>
        <begin position="699"/>
        <end position="801"/>
    </location>
</feature>
<keyword evidence="3" id="KW-1185">Reference proteome</keyword>
<protein>
    <submittedName>
        <fullName evidence="2">Uncharacterized protein</fullName>
    </submittedName>
</protein>
<reference evidence="3" key="1">
    <citation type="submission" date="2017-01" db="EMBL/GenBank/DDBJ databases">
        <authorList>
            <person name="Wang Y."/>
            <person name="White M."/>
            <person name="Kvist S."/>
            <person name="Moncalvo J.-M."/>
        </authorList>
    </citation>
    <scope>NUCLEOTIDE SEQUENCE [LARGE SCALE GENOMIC DNA]</scope>
    <source>
        <strain evidence="3">COL-18-3</strain>
    </source>
</reference>
<feature type="compositionally biased region" description="Low complexity" evidence="1">
    <location>
        <begin position="699"/>
        <end position="744"/>
    </location>
</feature>